<sequence>MELGTVERMRRHPVKGLLGEDVAHADLSTRGLEGDRRLALLDSETGKVASPKNPRLWRSLLTLSAATDGGRARITLPNGKTVHTDDPDIDEVLSLAVGRRVTLTGTPPEGATLDRAVPEEVLASGVTAEVGIEQGRLGGGAPGTFFDYAPVHLLATSTLDAVGAAGPSGAPADAIRYRPNLVIRTAGEGYVENGWLGREVALGDEVVLRVTLPTPRCAIPTLEHGTLPRDTSALKVPAAHNRVEPLPGMGPRPCVGAYAEVVRPGRVHVGDQMRLL</sequence>
<evidence type="ECO:0000313" key="3">
    <source>
        <dbReference type="Proteomes" id="UP001597368"/>
    </source>
</evidence>
<dbReference type="InterPro" id="IPR011037">
    <property type="entry name" value="Pyrv_Knase-like_insert_dom_sf"/>
</dbReference>
<evidence type="ECO:0000313" key="2">
    <source>
        <dbReference type="EMBL" id="MFD1931527.1"/>
    </source>
</evidence>
<dbReference type="RefSeq" id="WP_379570934.1">
    <property type="nucleotide sequence ID" value="NZ_JBHUFV010000015.1"/>
</dbReference>
<comment type="caution">
    <text evidence="2">The sequence shown here is derived from an EMBL/GenBank/DDBJ whole genome shotgun (WGS) entry which is preliminary data.</text>
</comment>
<accession>A0ABW4SSJ7</accession>
<proteinExistence type="predicted"/>
<dbReference type="Proteomes" id="UP001597368">
    <property type="component" value="Unassembled WGS sequence"/>
</dbReference>
<dbReference type="Pfam" id="PF03473">
    <property type="entry name" value="MOSC"/>
    <property type="match status" value="1"/>
</dbReference>
<dbReference type="Pfam" id="PF03476">
    <property type="entry name" value="MOSC_N"/>
    <property type="match status" value="1"/>
</dbReference>
<name>A0ABW4SSJ7_9ACTN</name>
<dbReference type="EMBL" id="JBHUFV010000015">
    <property type="protein sequence ID" value="MFD1931527.1"/>
    <property type="molecule type" value="Genomic_DNA"/>
</dbReference>
<dbReference type="SUPFAM" id="SSF50800">
    <property type="entry name" value="PK beta-barrel domain-like"/>
    <property type="match status" value="1"/>
</dbReference>
<gene>
    <name evidence="2" type="ORF">ACFSKW_08570</name>
</gene>
<dbReference type="InterPro" id="IPR005302">
    <property type="entry name" value="MoCF_Sase_C"/>
</dbReference>
<dbReference type="Gene3D" id="2.40.33.20">
    <property type="entry name" value="PK beta-barrel domain-like"/>
    <property type="match status" value="1"/>
</dbReference>
<protein>
    <submittedName>
        <fullName evidence="2">MOSC domain-containing protein</fullName>
    </submittedName>
</protein>
<dbReference type="InterPro" id="IPR005303">
    <property type="entry name" value="MOCOS_middle"/>
</dbReference>
<reference evidence="3" key="1">
    <citation type="journal article" date="2019" name="Int. J. Syst. Evol. Microbiol.">
        <title>The Global Catalogue of Microorganisms (GCM) 10K type strain sequencing project: providing services to taxonomists for standard genome sequencing and annotation.</title>
        <authorList>
            <consortium name="The Broad Institute Genomics Platform"/>
            <consortium name="The Broad Institute Genome Sequencing Center for Infectious Disease"/>
            <person name="Wu L."/>
            <person name="Ma J."/>
        </authorList>
    </citation>
    <scope>NUCLEOTIDE SEQUENCE [LARGE SCALE GENOMIC DNA]</scope>
    <source>
        <strain evidence="3">ICMP 6774ER</strain>
    </source>
</reference>
<evidence type="ECO:0000259" key="1">
    <source>
        <dbReference type="PROSITE" id="PS51340"/>
    </source>
</evidence>
<organism evidence="2 3">
    <name type="scientific">Nonomuraea mangrovi</name>
    <dbReference type="NCBI Taxonomy" id="2316207"/>
    <lineage>
        <taxon>Bacteria</taxon>
        <taxon>Bacillati</taxon>
        <taxon>Actinomycetota</taxon>
        <taxon>Actinomycetes</taxon>
        <taxon>Streptosporangiales</taxon>
        <taxon>Streptosporangiaceae</taxon>
        <taxon>Nonomuraea</taxon>
    </lineage>
</organism>
<dbReference type="PROSITE" id="PS51340">
    <property type="entry name" value="MOSC"/>
    <property type="match status" value="1"/>
</dbReference>
<keyword evidence="3" id="KW-1185">Reference proteome</keyword>
<feature type="domain" description="MOSC" evidence="1">
    <location>
        <begin position="115"/>
        <end position="276"/>
    </location>
</feature>